<protein>
    <submittedName>
        <fullName evidence="2">Uncharacterized protein</fullName>
    </submittedName>
</protein>
<dbReference type="EMBL" id="VSSQ01059634">
    <property type="protein sequence ID" value="MPN13161.1"/>
    <property type="molecule type" value="Genomic_DNA"/>
</dbReference>
<gene>
    <name evidence="2" type="ORF">SDC9_160481</name>
</gene>
<evidence type="ECO:0000256" key="1">
    <source>
        <dbReference type="SAM" id="MobiDB-lite"/>
    </source>
</evidence>
<dbReference type="AlphaFoldDB" id="A0A645FFL6"/>
<evidence type="ECO:0000313" key="2">
    <source>
        <dbReference type="EMBL" id="MPN13161.1"/>
    </source>
</evidence>
<sequence>MSVAAAFAVLAGLIAVSLALAAVLLEGSPVPGLRCESVHHRADRLRGVLRSRTARGGGNAHRRAERS</sequence>
<comment type="caution">
    <text evidence="2">The sequence shown here is derived from an EMBL/GenBank/DDBJ whole genome shotgun (WGS) entry which is preliminary data.</text>
</comment>
<organism evidence="2">
    <name type="scientific">bioreactor metagenome</name>
    <dbReference type="NCBI Taxonomy" id="1076179"/>
    <lineage>
        <taxon>unclassified sequences</taxon>
        <taxon>metagenomes</taxon>
        <taxon>ecological metagenomes</taxon>
    </lineage>
</organism>
<proteinExistence type="predicted"/>
<name>A0A645FFL6_9ZZZZ</name>
<accession>A0A645FFL6</accession>
<reference evidence="2" key="1">
    <citation type="submission" date="2019-08" db="EMBL/GenBank/DDBJ databases">
        <authorList>
            <person name="Kucharzyk K."/>
            <person name="Murdoch R.W."/>
            <person name="Higgins S."/>
            <person name="Loffler F."/>
        </authorList>
    </citation>
    <scope>NUCLEOTIDE SEQUENCE</scope>
</reference>
<feature type="region of interest" description="Disordered" evidence="1">
    <location>
        <begin position="48"/>
        <end position="67"/>
    </location>
</feature>